<feature type="coiled-coil region" evidence="2">
    <location>
        <begin position="21"/>
        <end position="48"/>
    </location>
</feature>
<comment type="similarity">
    <text evidence="1">Belongs to the Rv1128c/1148c/1588c/1702c/1945/3466 family.</text>
</comment>
<keyword evidence="5" id="KW-1185">Reference proteome</keyword>
<evidence type="ECO:0000313" key="5">
    <source>
        <dbReference type="Proteomes" id="UP000093355"/>
    </source>
</evidence>
<evidence type="ECO:0000256" key="2">
    <source>
        <dbReference type="SAM" id="Coils"/>
    </source>
</evidence>
<accession>A0A1B9NFA7</accession>
<feature type="region of interest" description="Disordered" evidence="3">
    <location>
        <begin position="482"/>
        <end position="529"/>
    </location>
</feature>
<organism evidence="4 5">
    <name type="scientific">Microbacterium sediminis</name>
    <dbReference type="NCBI Taxonomy" id="904291"/>
    <lineage>
        <taxon>Bacteria</taxon>
        <taxon>Bacillati</taxon>
        <taxon>Actinomycetota</taxon>
        <taxon>Actinomycetes</taxon>
        <taxon>Micrococcales</taxon>
        <taxon>Microbacteriaceae</taxon>
        <taxon>Microbacterium</taxon>
    </lineage>
</organism>
<feature type="region of interest" description="Disordered" evidence="3">
    <location>
        <begin position="242"/>
        <end position="286"/>
    </location>
</feature>
<evidence type="ECO:0000256" key="1">
    <source>
        <dbReference type="ARBA" id="ARBA00023450"/>
    </source>
</evidence>
<sequence>MTITAIPPSTWEFTPGELAEVRAGIAELREVQREIARLEARAVAVRARLLTLARDQQERSGASGAYEFPVRSMAAEVACALRESPRSARARLEEAADLVERLPRVVEALRQGRLQMAHARHIQAEAGRFAEGAEDRLGLFEKRAIDEARVRTPAQTGRIVRVLAAKLAPVSMQARHEQARAERGVWVRDLQDGMSELCAVLASPVAHGIRDRLTQLGLAAKRERRRAGRGGTERAMLETADPWVRPPGASATAPGAGAVAHDASSDADDTASSGRAAAGVAADPGDTRGLDELRADLLGDLLLTAVPTAHHLHAPGDDGSRAFTARVQVTIPVDALIDPLEADHVAFLDGATPIDTLGAWALAGTAPTWERLLVRPDTGALVAVDTYRPTIAQRRWLAARDGTCRFPGCGVPAREADIDHTVDWAHGGQTRLDNLAAVCEPHHMLKHHSPWRVRQRRGGVLEWTSPAGHTYTDHPPTRVVFRDEFPDPGPRPGAPPGADAAAERGSPRRGAMAYASEWDRLPPAGDAPF</sequence>
<gene>
    <name evidence="4" type="ORF">A7J15_02475</name>
</gene>
<dbReference type="Pfam" id="PF01844">
    <property type="entry name" value="HNH"/>
    <property type="match status" value="1"/>
</dbReference>
<dbReference type="STRING" id="904291.A7J15_02475"/>
<dbReference type="AlphaFoldDB" id="A0A1B9NFA7"/>
<evidence type="ECO:0000313" key="4">
    <source>
        <dbReference type="EMBL" id="OCG75285.1"/>
    </source>
</evidence>
<dbReference type="InterPro" id="IPR003870">
    <property type="entry name" value="DUF222"/>
</dbReference>
<keyword evidence="2" id="KW-0175">Coiled coil</keyword>
<proteinExistence type="inferred from homology"/>
<feature type="compositionally biased region" description="Low complexity" evidence="3">
    <location>
        <begin position="246"/>
        <end position="262"/>
    </location>
</feature>
<dbReference type="EMBL" id="LXMD01000013">
    <property type="protein sequence ID" value="OCG75285.1"/>
    <property type="molecule type" value="Genomic_DNA"/>
</dbReference>
<dbReference type="CDD" id="cd00085">
    <property type="entry name" value="HNHc"/>
    <property type="match status" value="1"/>
</dbReference>
<dbReference type="Pfam" id="PF02720">
    <property type="entry name" value="DUF222"/>
    <property type="match status" value="1"/>
</dbReference>
<dbReference type="GO" id="GO:0008270">
    <property type="term" value="F:zinc ion binding"/>
    <property type="evidence" value="ECO:0007669"/>
    <property type="project" value="InterPro"/>
</dbReference>
<dbReference type="GO" id="GO:0004519">
    <property type="term" value="F:endonuclease activity"/>
    <property type="evidence" value="ECO:0007669"/>
    <property type="project" value="InterPro"/>
</dbReference>
<protein>
    <submittedName>
        <fullName evidence="4">Uncharacterized protein</fullName>
    </submittedName>
</protein>
<name>A0A1B9NFA7_9MICO</name>
<evidence type="ECO:0000256" key="3">
    <source>
        <dbReference type="SAM" id="MobiDB-lite"/>
    </source>
</evidence>
<dbReference type="InterPro" id="IPR002711">
    <property type="entry name" value="HNH"/>
</dbReference>
<reference evidence="4 5" key="1">
    <citation type="submission" date="2016-05" db="EMBL/GenBank/DDBJ databases">
        <authorList>
            <person name="Lavstsen T."/>
            <person name="Jespersen J.S."/>
        </authorList>
    </citation>
    <scope>NUCLEOTIDE SEQUENCE [LARGE SCALE GENOMIC DNA]</scope>
    <source>
        <strain evidence="4 5">YLB-01</strain>
    </source>
</reference>
<dbReference type="Proteomes" id="UP000093355">
    <property type="component" value="Unassembled WGS sequence"/>
</dbReference>
<feature type="compositionally biased region" description="Low complexity" evidence="3">
    <location>
        <begin position="270"/>
        <end position="282"/>
    </location>
</feature>
<dbReference type="Gene3D" id="1.10.30.50">
    <property type="match status" value="1"/>
</dbReference>
<dbReference type="RefSeq" id="WP_067023804.1">
    <property type="nucleotide sequence ID" value="NZ_CP038256.1"/>
</dbReference>
<dbReference type="GO" id="GO:0003676">
    <property type="term" value="F:nucleic acid binding"/>
    <property type="evidence" value="ECO:0007669"/>
    <property type="project" value="InterPro"/>
</dbReference>
<dbReference type="SMART" id="SM00507">
    <property type="entry name" value="HNHc"/>
    <property type="match status" value="1"/>
</dbReference>
<dbReference type="OrthoDB" id="3261064at2"/>
<dbReference type="InterPro" id="IPR003615">
    <property type="entry name" value="HNH_nuc"/>
</dbReference>
<comment type="caution">
    <text evidence="4">The sequence shown here is derived from an EMBL/GenBank/DDBJ whole genome shotgun (WGS) entry which is preliminary data.</text>
</comment>